<reference evidence="1" key="1">
    <citation type="journal article" date="2015" name="Nature">
        <title>Complex archaea that bridge the gap between prokaryotes and eukaryotes.</title>
        <authorList>
            <person name="Spang A."/>
            <person name="Saw J.H."/>
            <person name="Jorgensen S.L."/>
            <person name="Zaremba-Niedzwiedzka K."/>
            <person name="Martijn J."/>
            <person name="Lind A.E."/>
            <person name="van Eijk R."/>
            <person name="Schleper C."/>
            <person name="Guy L."/>
            <person name="Ettema T.J."/>
        </authorList>
    </citation>
    <scope>NUCLEOTIDE SEQUENCE</scope>
</reference>
<dbReference type="EMBL" id="LAZR01024375">
    <property type="protein sequence ID" value="KKL75351.1"/>
    <property type="molecule type" value="Genomic_DNA"/>
</dbReference>
<organism evidence="1">
    <name type="scientific">marine sediment metagenome</name>
    <dbReference type="NCBI Taxonomy" id="412755"/>
    <lineage>
        <taxon>unclassified sequences</taxon>
        <taxon>metagenomes</taxon>
        <taxon>ecological metagenomes</taxon>
    </lineage>
</organism>
<protein>
    <submittedName>
        <fullName evidence="1">Uncharacterized protein</fullName>
    </submittedName>
</protein>
<sequence>MDKKEERKIRILDLKQMYKNLKKSDDDPIRKTHIWKDELQTIKNTIKFLEDE</sequence>
<gene>
    <name evidence="1" type="ORF">LCGC14_2055780</name>
</gene>
<accession>A0A0F9FA65</accession>
<proteinExistence type="predicted"/>
<evidence type="ECO:0000313" key="1">
    <source>
        <dbReference type="EMBL" id="KKL75351.1"/>
    </source>
</evidence>
<name>A0A0F9FA65_9ZZZZ</name>
<comment type="caution">
    <text evidence="1">The sequence shown here is derived from an EMBL/GenBank/DDBJ whole genome shotgun (WGS) entry which is preliminary data.</text>
</comment>
<dbReference type="AlphaFoldDB" id="A0A0F9FA65"/>